<gene>
    <name evidence="6" type="ORF">IO99_01365</name>
</gene>
<keyword evidence="6" id="KW-0966">Cell projection</keyword>
<feature type="domain" description="Flagellar hook protein FlgE/F/G-like D1" evidence="5">
    <location>
        <begin position="94"/>
        <end position="167"/>
    </location>
</feature>
<dbReference type="SUPFAM" id="SSF117143">
    <property type="entry name" value="Flagellar hook protein flgE"/>
    <property type="match status" value="1"/>
</dbReference>
<dbReference type="Proteomes" id="UP000028542">
    <property type="component" value="Unassembled WGS sequence"/>
</dbReference>
<evidence type="ECO:0000259" key="4">
    <source>
        <dbReference type="Pfam" id="PF06429"/>
    </source>
</evidence>
<dbReference type="GO" id="GO:0009425">
    <property type="term" value="C:bacterial-type flagellum basal body"/>
    <property type="evidence" value="ECO:0007669"/>
    <property type="project" value="UniProtKB-SubCell"/>
</dbReference>
<dbReference type="InterPro" id="IPR010930">
    <property type="entry name" value="Flg_bb/hook_C_dom"/>
</dbReference>
<evidence type="ECO:0000259" key="3">
    <source>
        <dbReference type="Pfam" id="PF00460"/>
    </source>
</evidence>
<dbReference type="eggNOG" id="COG4786">
    <property type="taxonomic scope" value="Bacteria"/>
</dbReference>
<dbReference type="EMBL" id="JPMD01000001">
    <property type="protein sequence ID" value="KEZ88838.1"/>
    <property type="molecule type" value="Genomic_DNA"/>
</dbReference>
<dbReference type="RefSeq" id="WP_035129270.1">
    <property type="nucleotide sequence ID" value="NZ_JPMD01000001.1"/>
</dbReference>
<dbReference type="STRING" id="318464.IO99_01365"/>
<keyword evidence="2" id="KW-0975">Bacterial flagellum</keyword>
<dbReference type="PANTHER" id="PTHR30435">
    <property type="entry name" value="FLAGELLAR PROTEIN"/>
    <property type="match status" value="1"/>
</dbReference>
<dbReference type="PANTHER" id="PTHR30435:SF19">
    <property type="entry name" value="FLAGELLAR BASAL-BODY ROD PROTEIN FLGG"/>
    <property type="match status" value="1"/>
</dbReference>
<keyword evidence="7" id="KW-1185">Reference proteome</keyword>
<comment type="subcellular location">
    <subcellularLocation>
        <location evidence="2">Bacterial flagellum basal body</location>
    </subcellularLocation>
</comment>
<dbReference type="InterPro" id="IPR001444">
    <property type="entry name" value="Flag_bb_rod_N"/>
</dbReference>
<keyword evidence="6" id="KW-0969">Cilium</keyword>
<dbReference type="InterPro" id="IPR037925">
    <property type="entry name" value="FlgE/F/G-like"/>
</dbReference>
<dbReference type="Pfam" id="PF00460">
    <property type="entry name" value="Flg_bb_rod"/>
    <property type="match status" value="1"/>
</dbReference>
<dbReference type="NCBIfam" id="TIGR03506">
    <property type="entry name" value="FlgEFG_subfam"/>
    <property type="match status" value="1"/>
</dbReference>
<name>A0A084JIQ4_9CLOT</name>
<dbReference type="GO" id="GO:0071978">
    <property type="term" value="P:bacterial-type flagellum-dependent swarming motility"/>
    <property type="evidence" value="ECO:0007669"/>
    <property type="project" value="TreeGrafter"/>
</dbReference>
<dbReference type="AlphaFoldDB" id="A0A084JIQ4"/>
<evidence type="ECO:0000256" key="1">
    <source>
        <dbReference type="ARBA" id="ARBA00009677"/>
    </source>
</evidence>
<organism evidence="6 7">
    <name type="scientific">Clostridium sulfidigenes</name>
    <dbReference type="NCBI Taxonomy" id="318464"/>
    <lineage>
        <taxon>Bacteria</taxon>
        <taxon>Bacillati</taxon>
        <taxon>Bacillota</taxon>
        <taxon>Clostridia</taxon>
        <taxon>Eubacteriales</taxon>
        <taxon>Clostridiaceae</taxon>
        <taxon>Clostridium</taxon>
    </lineage>
</organism>
<evidence type="ECO:0000256" key="2">
    <source>
        <dbReference type="RuleBase" id="RU362116"/>
    </source>
</evidence>
<sequence>MYGMFYTNRSAMEAQQNKLDLVSNNIANSGTIGYKKVTSTFQDLYTSSLERLGVPWSKNANTELYVGTGVKSTNEVRIKTQGSLTNTKLSTDLAIDGEGFFKVYKQDGSAAYTRNGNFKVDASGILVDNNGYRLSITDANGNEINVPGGPINFSKDKFSIDANGALSLDNDGNSIKVGDIKTYKTIGDTDFISAGQSLFVPIEGATVMETTEREIYQGFTENSNVDMSTEMTDMIVAQRAFQLSSSALKTADDMWGMINNLR</sequence>
<dbReference type="InterPro" id="IPR053967">
    <property type="entry name" value="LlgE_F_G-like_D1"/>
</dbReference>
<accession>A0A084JIQ4</accession>
<keyword evidence="6" id="KW-0282">Flagellum</keyword>
<evidence type="ECO:0000313" key="6">
    <source>
        <dbReference type="EMBL" id="KEZ88838.1"/>
    </source>
</evidence>
<dbReference type="Pfam" id="PF06429">
    <property type="entry name" value="Flg_bbr_C"/>
    <property type="match status" value="1"/>
</dbReference>
<comment type="similarity">
    <text evidence="1 2">Belongs to the flagella basal body rod proteins family.</text>
</comment>
<evidence type="ECO:0000313" key="7">
    <source>
        <dbReference type="Proteomes" id="UP000028542"/>
    </source>
</evidence>
<feature type="domain" description="Flagellar basal-body/hook protein C-terminal" evidence="4">
    <location>
        <begin position="217"/>
        <end position="261"/>
    </location>
</feature>
<dbReference type="Pfam" id="PF22692">
    <property type="entry name" value="LlgE_F_G_D1"/>
    <property type="match status" value="1"/>
</dbReference>
<comment type="caution">
    <text evidence="6">The sequence shown here is derived from an EMBL/GenBank/DDBJ whole genome shotgun (WGS) entry which is preliminary data.</text>
</comment>
<feature type="domain" description="Flagellar basal body rod protein N-terminal" evidence="3">
    <location>
        <begin position="5"/>
        <end position="35"/>
    </location>
</feature>
<dbReference type="InterPro" id="IPR020013">
    <property type="entry name" value="Flagellar_FlgE/F/G"/>
</dbReference>
<protein>
    <submittedName>
        <fullName evidence="6">Flagellar basal body rod protein FlgG</fullName>
    </submittedName>
</protein>
<proteinExistence type="inferred from homology"/>
<evidence type="ECO:0000259" key="5">
    <source>
        <dbReference type="Pfam" id="PF22692"/>
    </source>
</evidence>
<reference evidence="6 7" key="1">
    <citation type="submission" date="2014-07" db="EMBL/GenBank/DDBJ databases">
        <title>Draft genome of Clostridium sulfidigenes 113A isolated from sediments associated with methane hydrate from Krishna Godavari basin.</title>
        <authorList>
            <person name="Honkalas V.S."/>
            <person name="Dabir A.P."/>
            <person name="Arora P."/>
            <person name="Dhakephalkar P.K."/>
        </authorList>
    </citation>
    <scope>NUCLEOTIDE SEQUENCE [LARGE SCALE GENOMIC DNA]</scope>
    <source>
        <strain evidence="6 7">113A</strain>
    </source>
</reference>